<comment type="caution">
    <text evidence="1">The sequence shown here is derived from an EMBL/GenBank/DDBJ whole genome shotgun (WGS) entry which is preliminary data.</text>
</comment>
<dbReference type="EMBL" id="CBXF010000151">
    <property type="protein sequence ID" value="CDL85631.1"/>
    <property type="molecule type" value="Genomic_DNA"/>
</dbReference>
<reference evidence="1" key="1">
    <citation type="submission" date="2013-11" db="EMBL/GenBank/DDBJ databases">
        <title>Draft genome sequence and annotation of the entomopathogenic bacteria, Xenorhabdus cabanillasi strain JM26 and Xenorhabdus szentirmai strain DSM 16338.</title>
        <authorList>
            <person name="Gualtieri M."/>
            <person name="Ogier J.C."/>
            <person name="Pages S."/>
            <person name="Givaudan A."/>
            <person name="Gaudriault S."/>
        </authorList>
    </citation>
    <scope>NUCLEOTIDE SEQUENCE [LARGE SCALE GENOMIC DNA]</scope>
    <source>
        <strain evidence="1">DSM 16338</strain>
    </source>
</reference>
<dbReference type="STRING" id="1427518.XSR1_870003"/>
<dbReference type="Proteomes" id="UP000019202">
    <property type="component" value="Unassembled WGS sequence"/>
</dbReference>
<evidence type="ECO:0000313" key="1">
    <source>
        <dbReference type="EMBL" id="CDL85631.1"/>
    </source>
</evidence>
<evidence type="ECO:0000313" key="2">
    <source>
        <dbReference type="Proteomes" id="UP000019202"/>
    </source>
</evidence>
<keyword evidence="2" id="KW-1185">Reference proteome</keyword>
<gene>
    <name evidence="1" type="ORF">XSR1_870003</name>
</gene>
<sequence>MLDNEKQIAAFRALGAEGLHPPAALCIAKSTADNSLKKAALLRQLMKPEMSYPASVIHAVNKVTDAISKLTVSANAAHAFHDAINGYQSPSQLIQIRIWLDVLFERPPIARQYPVSFD</sequence>
<dbReference type="OrthoDB" id="6443394at2"/>
<organism evidence="1 2">
    <name type="scientific">Xenorhabdus szentirmaii DSM 16338</name>
    <dbReference type="NCBI Taxonomy" id="1427518"/>
    <lineage>
        <taxon>Bacteria</taxon>
        <taxon>Pseudomonadati</taxon>
        <taxon>Pseudomonadota</taxon>
        <taxon>Gammaproteobacteria</taxon>
        <taxon>Enterobacterales</taxon>
        <taxon>Morganellaceae</taxon>
        <taxon>Xenorhabdus</taxon>
    </lineage>
</organism>
<accession>W1J6Z1</accession>
<dbReference type="AlphaFoldDB" id="W1J6Z1"/>
<dbReference type="RefSeq" id="WP_038242154.1">
    <property type="nucleotide sequence ID" value="NZ_CAWLWS010000151.1"/>
</dbReference>
<proteinExistence type="predicted"/>
<name>W1J6Z1_9GAMM</name>
<protein>
    <submittedName>
        <fullName evidence="1">Uncharacterized protein</fullName>
    </submittedName>
</protein>